<organism evidence="2 3">
    <name type="scientific">Gemmobacter caeni</name>
    <dbReference type="NCBI Taxonomy" id="589035"/>
    <lineage>
        <taxon>Bacteria</taxon>
        <taxon>Pseudomonadati</taxon>
        <taxon>Pseudomonadota</taxon>
        <taxon>Alphaproteobacteria</taxon>
        <taxon>Rhodobacterales</taxon>
        <taxon>Paracoccaceae</taxon>
        <taxon>Gemmobacter</taxon>
    </lineage>
</organism>
<evidence type="ECO:0000259" key="1">
    <source>
        <dbReference type="PROSITE" id="PS50943"/>
    </source>
</evidence>
<comment type="caution">
    <text evidence="2">The sequence shown here is derived from an EMBL/GenBank/DDBJ whole genome shotgun (WGS) entry which is preliminary data.</text>
</comment>
<dbReference type="SMART" id="SM00530">
    <property type="entry name" value="HTH_XRE"/>
    <property type="match status" value="1"/>
</dbReference>
<dbReference type="EMBL" id="QBKP01000010">
    <property type="protein sequence ID" value="PTX48149.1"/>
    <property type="molecule type" value="Genomic_DNA"/>
</dbReference>
<dbReference type="Gene3D" id="1.10.260.40">
    <property type="entry name" value="lambda repressor-like DNA-binding domains"/>
    <property type="match status" value="1"/>
</dbReference>
<proteinExistence type="predicted"/>
<dbReference type="GO" id="GO:0003677">
    <property type="term" value="F:DNA binding"/>
    <property type="evidence" value="ECO:0007669"/>
    <property type="project" value="InterPro"/>
</dbReference>
<evidence type="ECO:0000313" key="2">
    <source>
        <dbReference type="EMBL" id="PTX48149.1"/>
    </source>
</evidence>
<evidence type="ECO:0000313" key="3">
    <source>
        <dbReference type="Proteomes" id="UP000244224"/>
    </source>
</evidence>
<sequence>MQTQILRDATSLTQALRSRRRALGLTQEELGQRAGLAAKHVSRIENGTHEPKVSTLFALISALGLDLVLGEAGKVAPAPSITDIF</sequence>
<reference evidence="2 3" key="1">
    <citation type="submission" date="2018-04" db="EMBL/GenBank/DDBJ databases">
        <title>Genomic Encyclopedia of Archaeal and Bacterial Type Strains, Phase II (KMG-II): from individual species to whole genera.</title>
        <authorList>
            <person name="Goeker M."/>
        </authorList>
    </citation>
    <scope>NUCLEOTIDE SEQUENCE [LARGE SCALE GENOMIC DNA]</scope>
    <source>
        <strain evidence="2 3">DSM 21823</strain>
    </source>
</reference>
<dbReference type="Pfam" id="PF01381">
    <property type="entry name" value="HTH_3"/>
    <property type="match status" value="1"/>
</dbReference>
<dbReference type="PROSITE" id="PS50943">
    <property type="entry name" value="HTH_CROC1"/>
    <property type="match status" value="1"/>
</dbReference>
<protein>
    <submittedName>
        <fullName evidence="2">HTH-type transcriptional regulator/antitoxin HipB</fullName>
    </submittedName>
</protein>
<dbReference type="OrthoDB" id="9815697at2"/>
<gene>
    <name evidence="2" type="ORF">C8N34_1109</name>
</gene>
<dbReference type="RefSeq" id="WP_108129552.1">
    <property type="nucleotide sequence ID" value="NZ_QBKP01000010.1"/>
</dbReference>
<keyword evidence="3" id="KW-1185">Reference proteome</keyword>
<dbReference type="Proteomes" id="UP000244224">
    <property type="component" value="Unassembled WGS sequence"/>
</dbReference>
<dbReference type="CDD" id="cd00093">
    <property type="entry name" value="HTH_XRE"/>
    <property type="match status" value="1"/>
</dbReference>
<feature type="domain" description="HTH cro/C1-type" evidence="1">
    <location>
        <begin position="16"/>
        <end position="70"/>
    </location>
</feature>
<dbReference type="SUPFAM" id="SSF47413">
    <property type="entry name" value="lambda repressor-like DNA-binding domains"/>
    <property type="match status" value="1"/>
</dbReference>
<dbReference type="InterPro" id="IPR001387">
    <property type="entry name" value="Cro/C1-type_HTH"/>
</dbReference>
<name>A0A2T6AWG9_9RHOB</name>
<accession>A0A2T6AWG9</accession>
<dbReference type="InterPro" id="IPR010982">
    <property type="entry name" value="Lambda_DNA-bd_dom_sf"/>
</dbReference>
<dbReference type="AlphaFoldDB" id="A0A2T6AWG9"/>